<dbReference type="RefSeq" id="WP_344515916.1">
    <property type="nucleotide sequence ID" value="NZ_BAAAQD010000070.1"/>
</dbReference>
<accession>A0ABP4PI73</accession>
<comment type="caution">
    <text evidence="2">The sequence shown here is derived from an EMBL/GenBank/DDBJ whole genome shotgun (WGS) entry which is preliminary data.</text>
</comment>
<protein>
    <recommendedName>
        <fullName evidence="1">Orc1-like AAA ATPase domain-containing protein</fullName>
    </recommendedName>
</protein>
<proteinExistence type="predicted"/>
<name>A0ABP4PI73_9ACTN</name>
<evidence type="ECO:0000259" key="1">
    <source>
        <dbReference type="Pfam" id="PF13191"/>
    </source>
</evidence>
<dbReference type="EMBL" id="BAAAQD010000070">
    <property type="protein sequence ID" value="GAA1577951.1"/>
    <property type="molecule type" value="Genomic_DNA"/>
</dbReference>
<gene>
    <name evidence="2" type="ORF">GCM10009827_119670</name>
</gene>
<dbReference type="Pfam" id="PF13191">
    <property type="entry name" value="AAA_16"/>
    <property type="match status" value="1"/>
</dbReference>
<evidence type="ECO:0000313" key="3">
    <source>
        <dbReference type="Proteomes" id="UP001501470"/>
    </source>
</evidence>
<keyword evidence="3" id="KW-1185">Reference proteome</keyword>
<reference evidence="3" key="1">
    <citation type="journal article" date="2019" name="Int. J. Syst. Evol. Microbiol.">
        <title>The Global Catalogue of Microorganisms (GCM) 10K type strain sequencing project: providing services to taxonomists for standard genome sequencing and annotation.</title>
        <authorList>
            <consortium name="The Broad Institute Genomics Platform"/>
            <consortium name="The Broad Institute Genome Sequencing Center for Infectious Disease"/>
            <person name="Wu L."/>
            <person name="Ma J."/>
        </authorList>
    </citation>
    <scope>NUCLEOTIDE SEQUENCE [LARGE SCALE GENOMIC DNA]</scope>
    <source>
        <strain evidence="3">JCM 15933</strain>
    </source>
</reference>
<dbReference type="Proteomes" id="UP001501470">
    <property type="component" value="Unassembled WGS sequence"/>
</dbReference>
<organism evidence="2 3">
    <name type="scientific">Dactylosporangium maewongense</name>
    <dbReference type="NCBI Taxonomy" id="634393"/>
    <lineage>
        <taxon>Bacteria</taxon>
        <taxon>Bacillati</taxon>
        <taxon>Actinomycetota</taxon>
        <taxon>Actinomycetes</taxon>
        <taxon>Micromonosporales</taxon>
        <taxon>Micromonosporaceae</taxon>
        <taxon>Dactylosporangium</taxon>
    </lineage>
</organism>
<feature type="domain" description="Orc1-like AAA ATPase" evidence="1">
    <location>
        <begin position="198"/>
        <end position="384"/>
    </location>
</feature>
<dbReference type="InterPro" id="IPR027417">
    <property type="entry name" value="P-loop_NTPase"/>
</dbReference>
<dbReference type="InterPro" id="IPR041664">
    <property type="entry name" value="AAA_16"/>
</dbReference>
<dbReference type="SUPFAM" id="SSF52540">
    <property type="entry name" value="P-loop containing nucleoside triphosphate hydrolases"/>
    <property type="match status" value="1"/>
</dbReference>
<sequence>MTENLDALAELVAREWSSRSAAERSAFLDRLPGGTPAPAPPPADAVRLLRQRAALSGTVAPRDLLRGVAEADGDRLLDLLAPQFDRASLSQGWRWTLRSGPRQEVLARLAADGTVRDAADDVADVPTDAAGELLRAIARQDHAGRAAVLAGAAPGTAVQALAWALPLGGLSGHLAEARRQARLRAIADGYQVLVRHGVFGRDAYLARLRAFAAAPVEDQYRLPLLSIVGVGGSGKSTLLASFIAPYLDRIARGDERGPAVVVIDFDRVLFRADAELELSYEVTRQLGAAAPVASADFSALRFQHRVARREAGFDRYRDSGHLYAEGLSHSVSTFEYDASEIVRLHRLDQRPVLLVLDTFEEWQREHRYTSRWSDAESRILDWLHRLRSGMGLAGLRVVVSGRAALSTVGNMVQSIVPLGDLGRSDAAAVLHAHRIDQPAACALADIVGGNPLTLQVAARFYRRLTVAARADFLAGDDAVTGQLDARVRRAVLYDRFLNHIADARVRQLAHPGLALRRVTPPLVRHVLAVACGLGPVDDDTARRLTDQLAGEVWLVKDTTDGLRHQPDVRRGMLRMMSADPRYGDTVRRIHEAAVRWYRDGGEDEFGAGDWQPLPPEQASVEALYHALMLVPEDGSVDKLRRAEPAWDRLALALGETVDDLPTRVAAQVRALRGEDLPAADALTLPDGIWWEWVKHKGDDLVREEAPAEALDLLHAGWAAGRERREPPWLAQAYCDTLRWGEYRPGPEFRTSRYAMLDALLAGRSTALLEARLPDRSGVDQLFPDLLLTVESGEPPARWAARRRPLLQRFATEKPGGELFPVDQLRRALILLAVGDGRPVRIEPNPGTIFRPDPTWIDAITRLADPPLRPAPFVIDETLRSDDVLETWASQFSRAAGASITLSRDALRFEPTLVDALRGDNPELRPAVCKALEAVVEQAGMAVLGRCAELALQVPVADLQPDVLAAADPSAIRRTIKTLVVYVDRSGVLLPFLELLRAHLPNYPVLGRIITAVHRWEVLHRRLLDALTEQLRSG</sequence>
<evidence type="ECO:0000313" key="2">
    <source>
        <dbReference type="EMBL" id="GAA1577951.1"/>
    </source>
</evidence>